<dbReference type="EMBL" id="KB445796">
    <property type="protein sequence ID" value="EMD37337.1"/>
    <property type="molecule type" value="Genomic_DNA"/>
</dbReference>
<proteinExistence type="inferred from homology"/>
<dbReference type="Pfam" id="PF00270">
    <property type="entry name" value="DEAD"/>
    <property type="match status" value="1"/>
</dbReference>
<dbReference type="GO" id="GO:0003724">
    <property type="term" value="F:RNA helicase activity"/>
    <property type="evidence" value="ECO:0007669"/>
    <property type="project" value="UniProtKB-EC"/>
</dbReference>
<evidence type="ECO:0000256" key="5">
    <source>
        <dbReference type="ARBA" id="ARBA00022801"/>
    </source>
</evidence>
<dbReference type="SUPFAM" id="SSF52540">
    <property type="entry name" value="P-loop containing nucleoside triphosphate hydrolases"/>
    <property type="match status" value="2"/>
</dbReference>
<dbReference type="AlphaFoldDB" id="M2RFU8"/>
<dbReference type="PANTHER" id="PTHR24031">
    <property type="entry name" value="RNA HELICASE"/>
    <property type="match status" value="1"/>
</dbReference>
<comment type="domain">
    <text evidence="10">The Q motif is unique to and characteristic of the DEAD box family of RNA helicases and controls ATP binding and hydrolysis.</text>
</comment>
<dbReference type="InterPro" id="IPR000629">
    <property type="entry name" value="RNA-helicase_DEAD-box_CS"/>
</dbReference>
<keyword evidence="6 10" id="KW-0347">Helicase</keyword>
<evidence type="ECO:0000259" key="13">
    <source>
        <dbReference type="PROSITE" id="PS51194"/>
    </source>
</evidence>
<feature type="region of interest" description="Disordered" evidence="11">
    <location>
        <begin position="488"/>
        <end position="526"/>
    </location>
</feature>
<keyword evidence="4 10" id="KW-0547">Nucleotide-binding</keyword>
<evidence type="ECO:0000313" key="16">
    <source>
        <dbReference type="Proteomes" id="UP000016930"/>
    </source>
</evidence>
<evidence type="ECO:0000256" key="1">
    <source>
        <dbReference type="ARBA" id="ARBA00004604"/>
    </source>
</evidence>
<comment type="similarity">
    <text evidence="10">Belongs to the DEAD box helicase family.</text>
</comment>
<keyword evidence="3" id="KW-0698">rRNA processing</keyword>
<evidence type="ECO:0000256" key="8">
    <source>
        <dbReference type="ARBA" id="ARBA00022884"/>
    </source>
</evidence>
<evidence type="ECO:0000256" key="2">
    <source>
        <dbReference type="ARBA" id="ARBA00022517"/>
    </source>
</evidence>
<name>M2RFU8_CERS8</name>
<dbReference type="STRING" id="914234.M2RFU8"/>
<feature type="domain" description="Helicase ATP-binding" evidence="12">
    <location>
        <begin position="171"/>
        <end position="393"/>
    </location>
</feature>
<dbReference type="HOGENOM" id="CLU_003041_26_2_1"/>
<dbReference type="PROSITE" id="PS51192">
    <property type="entry name" value="HELICASE_ATP_BIND_1"/>
    <property type="match status" value="1"/>
</dbReference>
<feature type="compositionally biased region" description="Basic residues" evidence="11">
    <location>
        <begin position="34"/>
        <end position="44"/>
    </location>
</feature>
<feature type="domain" description="Helicase C-terminal" evidence="13">
    <location>
        <begin position="449"/>
        <end position="675"/>
    </location>
</feature>
<dbReference type="GO" id="GO:0016887">
    <property type="term" value="F:ATP hydrolysis activity"/>
    <property type="evidence" value="ECO:0007669"/>
    <property type="project" value="RHEA"/>
</dbReference>
<evidence type="ECO:0000313" key="15">
    <source>
        <dbReference type="EMBL" id="EMD37337.1"/>
    </source>
</evidence>
<evidence type="ECO:0000256" key="9">
    <source>
        <dbReference type="PROSITE-ProRule" id="PRU00552"/>
    </source>
</evidence>
<dbReference type="PROSITE" id="PS00039">
    <property type="entry name" value="DEAD_ATP_HELICASE"/>
    <property type="match status" value="1"/>
</dbReference>
<feature type="compositionally biased region" description="Low complexity" evidence="11">
    <location>
        <begin position="493"/>
        <end position="502"/>
    </location>
</feature>
<comment type="function">
    <text evidence="10">RNA helicase.</text>
</comment>
<feature type="region of interest" description="Disordered" evidence="11">
    <location>
        <begin position="763"/>
        <end position="792"/>
    </location>
</feature>
<evidence type="ECO:0000256" key="7">
    <source>
        <dbReference type="ARBA" id="ARBA00022840"/>
    </source>
</evidence>
<dbReference type="GO" id="GO:0003723">
    <property type="term" value="F:RNA binding"/>
    <property type="evidence" value="ECO:0007669"/>
    <property type="project" value="UniProtKB-UniRule"/>
</dbReference>
<gene>
    <name evidence="15" type="ORF">CERSUDRAFT_114014</name>
</gene>
<evidence type="ECO:0000256" key="3">
    <source>
        <dbReference type="ARBA" id="ARBA00022552"/>
    </source>
</evidence>
<evidence type="ECO:0000256" key="10">
    <source>
        <dbReference type="RuleBase" id="RU365068"/>
    </source>
</evidence>
<dbReference type="EC" id="3.6.4.13" evidence="10"/>
<feature type="region of interest" description="Disordered" evidence="11">
    <location>
        <begin position="1"/>
        <end position="96"/>
    </location>
</feature>
<keyword evidence="7 10" id="KW-0067">ATP-binding</keyword>
<dbReference type="InterPro" id="IPR011545">
    <property type="entry name" value="DEAD/DEAH_box_helicase_dom"/>
</dbReference>
<dbReference type="PROSITE" id="PS51194">
    <property type="entry name" value="HELICASE_CTER"/>
    <property type="match status" value="1"/>
</dbReference>
<dbReference type="Pfam" id="PF00271">
    <property type="entry name" value="Helicase_C"/>
    <property type="match status" value="1"/>
</dbReference>
<dbReference type="InterPro" id="IPR014014">
    <property type="entry name" value="RNA_helicase_DEAD_Q_motif"/>
</dbReference>
<sequence length="850" mass="92270">MDDGLLLNLATDDQVSSSKGGSGRKGGRWTDRLKAKRGPAKRKTRPEENAPTHSANDAADQRPAKRARKEPNQARAAPSAVSQTGERAAPSARPPTQIISSLFSYNPKIEQPEYPAPARNYSRPSNAPLDTSTFPGLGLDPLVVSHLESKLNISKPTSIQRAALPILLSSAQEDTSSRDVFIQSQTGSGKTLSFLLPIIQDLLPLSSHSYIDRSIGTLAVIIAPTRELAKQISDVLETLLKLRLRPEGENLEASESAPRLTRWLVSGLLTGGSTRAHEKARLRKGVPILVSTPGRLLDHLQNTSSFNVGKCRWLVLDEADRLMELGFEETIQGILKGLDGRQKLAMQAVEEGKSMEVGGWDWSRRRRTVLCSATIREDVQKLAGTTLQDPIVIKAAQDDAPASGTADAQSSGDALAAAANNQKFTPPSQLAQKYVIVPLKLRLVTLVALLRTLLAQTQGKRGTKIIVFLSCTDSVDFHWHLLGGATMGDEPDASSSHASDSESGTEASEAENAGDEDKVRHARGKSKIDVHEKVEVKSSLLPETSIFRLHGSLPLQTRLASLRGFSAVPSSKTPNAPSSAILLCTSVASRGLDLPLVRAVIQYDLPTEGGATEYVHRVGRTARVGKGGEAWSIIAPSEKDWTKWVEDKMQGGDAQKSDTLSKSEENKKVALQGVSTETVLRNGFGGKGSEYEDRATEVQLSFERWVLRDKQHIELARKAFKSHMRAYATHPSDEKHMFHIRHLHIGHLAKAFALREAPSAVAGANNKSKSKSQAKRFAHQKPAAKVRGKGLAASDGNDDYNIADAEKRMEKVVREQGRLTKKGGKMISSGTSEFQIAGGYDLERLVTSRT</sequence>
<dbReference type="PROSITE" id="PS51195">
    <property type="entry name" value="Q_MOTIF"/>
    <property type="match status" value="1"/>
</dbReference>
<dbReference type="GO" id="GO:0006364">
    <property type="term" value="P:rRNA processing"/>
    <property type="evidence" value="ECO:0007669"/>
    <property type="project" value="UniProtKB-KW"/>
</dbReference>
<evidence type="ECO:0000259" key="14">
    <source>
        <dbReference type="PROSITE" id="PS51195"/>
    </source>
</evidence>
<dbReference type="CDD" id="cd17949">
    <property type="entry name" value="DEADc_DDX31"/>
    <property type="match status" value="1"/>
</dbReference>
<feature type="short sequence motif" description="Q motif" evidence="9">
    <location>
        <begin position="132"/>
        <end position="161"/>
    </location>
</feature>
<dbReference type="OrthoDB" id="422663at2759"/>
<keyword evidence="2" id="KW-0690">Ribosome biogenesis</keyword>
<dbReference type="GO" id="GO:0005730">
    <property type="term" value="C:nucleolus"/>
    <property type="evidence" value="ECO:0007669"/>
    <property type="project" value="UniProtKB-SubCell"/>
</dbReference>
<dbReference type="Gene3D" id="3.40.50.300">
    <property type="entry name" value="P-loop containing nucleotide triphosphate hydrolases"/>
    <property type="match status" value="2"/>
</dbReference>
<dbReference type="SMART" id="SM01178">
    <property type="entry name" value="DUF4217"/>
    <property type="match status" value="1"/>
</dbReference>
<dbReference type="Pfam" id="PF13959">
    <property type="entry name" value="CTE_SPB4"/>
    <property type="match status" value="1"/>
</dbReference>
<reference evidence="15 16" key="1">
    <citation type="journal article" date="2012" name="Proc. Natl. Acad. Sci. U.S.A.">
        <title>Comparative genomics of Ceriporiopsis subvermispora and Phanerochaete chrysosporium provide insight into selective ligninolysis.</title>
        <authorList>
            <person name="Fernandez-Fueyo E."/>
            <person name="Ruiz-Duenas F.J."/>
            <person name="Ferreira P."/>
            <person name="Floudas D."/>
            <person name="Hibbett D.S."/>
            <person name="Canessa P."/>
            <person name="Larrondo L.F."/>
            <person name="James T.Y."/>
            <person name="Seelenfreund D."/>
            <person name="Lobos S."/>
            <person name="Polanco R."/>
            <person name="Tello M."/>
            <person name="Honda Y."/>
            <person name="Watanabe T."/>
            <person name="Watanabe T."/>
            <person name="Ryu J.S."/>
            <person name="Kubicek C.P."/>
            <person name="Schmoll M."/>
            <person name="Gaskell J."/>
            <person name="Hammel K.E."/>
            <person name="St John F.J."/>
            <person name="Vanden Wymelenberg A."/>
            <person name="Sabat G."/>
            <person name="Splinter BonDurant S."/>
            <person name="Syed K."/>
            <person name="Yadav J.S."/>
            <person name="Doddapaneni H."/>
            <person name="Subramanian V."/>
            <person name="Lavin J.L."/>
            <person name="Oguiza J.A."/>
            <person name="Perez G."/>
            <person name="Pisabarro A.G."/>
            <person name="Ramirez L."/>
            <person name="Santoyo F."/>
            <person name="Master E."/>
            <person name="Coutinho P.M."/>
            <person name="Henrissat B."/>
            <person name="Lombard V."/>
            <person name="Magnuson J.K."/>
            <person name="Kuees U."/>
            <person name="Hori C."/>
            <person name="Igarashi K."/>
            <person name="Samejima M."/>
            <person name="Held B.W."/>
            <person name="Barry K.W."/>
            <person name="LaButti K.M."/>
            <person name="Lapidus A."/>
            <person name="Lindquist E.A."/>
            <person name="Lucas S.M."/>
            <person name="Riley R."/>
            <person name="Salamov A.A."/>
            <person name="Hoffmeister D."/>
            <person name="Schwenk D."/>
            <person name="Hadar Y."/>
            <person name="Yarden O."/>
            <person name="de Vries R.P."/>
            <person name="Wiebenga A."/>
            <person name="Stenlid J."/>
            <person name="Eastwood D."/>
            <person name="Grigoriev I.V."/>
            <person name="Berka R.M."/>
            <person name="Blanchette R.A."/>
            <person name="Kersten P."/>
            <person name="Martinez A.T."/>
            <person name="Vicuna R."/>
            <person name="Cullen D."/>
        </authorList>
    </citation>
    <scope>NUCLEOTIDE SEQUENCE [LARGE SCALE GENOMIC DNA]</scope>
    <source>
        <strain evidence="15 16">B</strain>
    </source>
</reference>
<dbReference type="SMART" id="SM00490">
    <property type="entry name" value="HELICc"/>
    <property type="match status" value="1"/>
</dbReference>
<dbReference type="InterPro" id="IPR025313">
    <property type="entry name" value="SPB4-like_CTE"/>
</dbReference>
<evidence type="ECO:0000256" key="11">
    <source>
        <dbReference type="SAM" id="MobiDB-lite"/>
    </source>
</evidence>
<comment type="subcellular location">
    <subcellularLocation>
        <location evidence="1">Nucleus</location>
        <location evidence="1">Nucleolus</location>
    </subcellularLocation>
</comment>
<feature type="domain" description="DEAD-box RNA helicase Q" evidence="14">
    <location>
        <begin position="132"/>
        <end position="161"/>
    </location>
</feature>
<dbReference type="InterPro" id="IPR001650">
    <property type="entry name" value="Helicase_C-like"/>
</dbReference>
<dbReference type="InterPro" id="IPR014001">
    <property type="entry name" value="Helicase_ATP-bd"/>
</dbReference>
<keyword evidence="5 10" id="KW-0378">Hydrolase</keyword>
<dbReference type="CDD" id="cd18787">
    <property type="entry name" value="SF2_C_DEAD"/>
    <property type="match status" value="1"/>
</dbReference>
<dbReference type="SMART" id="SM00487">
    <property type="entry name" value="DEXDc"/>
    <property type="match status" value="1"/>
</dbReference>
<protein>
    <recommendedName>
        <fullName evidence="10">ATP-dependent RNA helicase</fullName>
        <ecNumber evidence="10">3.6.4.13</ecNumber>
    </recommendedName>
</protein>
<feature type="compositionally biased region" description="Basic residues" evidence="11">
    <location>
        <begin position="768"/>
        <end position="788"/>
    </location>
</feature>
<evidence type="ECO:0000259" key="12">
    <source>
        <dbReference type="PROSITE" id="PS51192"/>
    </source>
</evidence>
<dbReference type="Proteomes" id="UP000016930">
    <property type="component" value="Unassembled WGS sequence"/>
</dbReference>
<organism evidence="15 16">
    <name type="scientific">Ceriporiopsis subvermispora (strain B)</name>
    <name type="common">White-rot fungus</name>
    <name type="synonym">Gelatoporia subvermispora</name>
    <dbReference type="NCBI Taxonomy" id="914234"/>
    <lineage>
        <taxon>Eukaryota</taxon>
        <taxon>Fungi</taxon>
        <taxon>Dikarya</taxon>
        <taxon>Basidiomycota</taxon>
        <taxon>Agaricomycotina</taxon>
        <taxon>Agaricomycetes</taxon>
        <taxon>Polyporales</taxon>
        <taxon>Gelatoporiaceae</taxon>
        <taxon>Gelatoporia</taxon>
    </lineage>
</organism>
<evidence type="ECO:0000256" key="6">
    <source>
        <dbReference type="ARBA" id="ARBA00022806"/>
    </source>
</evidence>
<dbReference type="InterPro" id="IPR027417">
    <property type="entry name" value="P-loop_NTPase"/>
</dbReference>
<dbReference type="GO" id="GO:0005524">
    <property type="term" value="F:ATP binding"/>
    <property type="evidence" value="ECO:0007669"/>
    <property type="project" value="UniProtKB-UniRule"/>
</dbReference>
<accession>M2RFU8</accession>
<comment type="catalytic activity">
    <reaction evidence="10">
        <text>ATP + H2O = ADP + phosphate + H(+)</text>
        <dbReference type="Rhea" id="RHEA:13065"/>
        <dbReference type="ChEBI" id="CHEBI:15377"/>
        <dbReference type="ChEBI" id="CHEBI:15378"/>
        <dbReference type="ChEBI" id="CHEBI:30616"/>
        <dbReference type="ChEBI" id="CHEBI:43474"/>
        <dbReference type="ChEBI" id="CHEBI:456216"/>
        <dbReference type="EC" id="3.6.4.13"/>
    </reaction>
</comment>
<keyword evidence="8 10" id="KW-0694">RNA-binding</keyword>
<evidence type="ECO:0000256" key="4">
    <source>
        <dbReference type="ARBA" id="ARBA00022741"/>
    </source>
</evidence>
<keyword evidence="16" id="KW-1185">Reference proteome</keyword>